<dbReference type="Proteomes" id="UP000650424">
    <property type="component" value="Unassembled WGS sequence"/>
</dbReference>
<keyword evidence="3" id="KW-1185">Reference proteome</keyword>
<accession>A0ABR6ZMG4</accession>
<dbReference type="Pfam" id="PF01336">
    <property type="entry name" value="tRNA_anti-codon"/>
    <property type="match status" value="1"/>
</dbReference>
<evidence type="ECO:0000313" key="2">
    <source>
        <dbReference type="EMBL" id="MBC3917077.1"/>
    </source>
</evidence>
<proteinExistence type="predicted"/>
<name>A0ABR6ZMG4_9BURK</name>
<evidence type="ECO:0000259" key="1">
    <source>
        <dbReference type="Pfam" id="PF01336"/>
    </source>
</evidence>
<gene>
    <name evidence="2" type="ORF">H8L32_06285</name>
</gene>
<comment type="caution">
    <text evidence="2">The sequence shown here is derived from an EMBL/GenBank/DDBJ whole genome shotgun (WGS) entry which is preliminary data.</text>
</comment>
<reference evidence="2 3" key="1">
    <citation type="submission" date="2020-08" db="EMBL/GenBank/DDBJ databases">
        <title>Novel species isolated from subtropical streams in China.</title>
        <authorList>
            <person name="Lu H."/>
        </authorList>
    </citation>
    <scope>NUCLEOTIDE SEQUENCE [LARGE SCALE GENOMIC DNA]</scope>
    <source>
        <strain evidence="2 3">CY18W</strain>
    </source>
</reference>
<dbReference type="InterPro" id="IPR004365">
    <property type="entry name" value="NA-bd_OB_tRNA"/>
</dbReference>
<protein>
    <recommendedName>
        <fullName evidence="1">OB domain-containing protein</fullName>
    </recommendedName>
</protein>
<feature type="domain" description="OB" evidence="1">
    <location>
        <begin position="9"/>
        <end position="57"/>
    </location>
</feature>
<evidence type="ECO:0000313" key="3">
    <source>
        <dbReference type="Proteomes" id="UP000650424"/>
    </source>
</evidence>
<dbReference type="CDD" id="cd04485">
    <property type="entry name" value="DnaE_OBF"/>
    <property type="match status" value="1"/>
</dbReference>
<dbReference type="EMBL" id="JACOGF010000003">
    <property type="protein sequence ID" value="MBC3917077.1"/>
    <property type="molecule type" value="Genomic_DNA"/>
</dbReference>
<organism evidence="2 3">
    <name type="scientific">Undibacterium hunanense</name>
    <dbReference type="NCBI Taxonomy" id="2762292"/>
    <lineage>
        <taxon>Bacteria</taxon>
        <taxon>Pseudomonadati</taxon>
        <taxon>Pseudomonadota</taxon>
        <taxon>Betaproteobacteria</taxon>
        <taxon>Burkholderiales</taxon>
        <taxon>Oxalobacteraceae</taxon>
        <taxon>Undibacterium</taxon>
    </lineage>
</organism>
<sequence length="86" mass="9738">MVICRQRPQTAKGVVFLTVEDETGTVNVICWQSIVEKFRKEIYGASLLGVYGQWQVQGKVKNLIGMHLVDLSHLLGQLETKSRDFC</sequence>